<dbReference type="GO" id="GO:0007417">
    <property type="term" value="P:central nervous system development"/>
    <property type="evidence" value="ECO:0007669"/>
    <property type="project" value="UniProtKB-ARBA"/>
</dbReference>
<dbReference type="SMART" id="SM00353">
    <property type="entry name" value="HLH"/>
    <property type="match status" value="1"/>
</dbReference>
<dbReference type="SUPFAM" id="SSF47459">
    <property type="entry name" value="HLH, helix-loop-helix DNA-binding domain"/>
    <property type="match status" value="1"/>
</dbReference>
<dbReference type="GeneID" id="117573945"/>
<dbReference type="GO" id="GO:0061382">
    <property type="term" value="P:Malpighian tubule tip cell differentiation"/>
    <property type="evidence" value="ECO:0007669"/>
    <property type="project" value="UniProtKB-ARBA"/>
</dbReference>
<feature type="compositionally biased region" description="Low complexity" evidence="4">
    <location>
        <begin position="344"/>
        <end position="367"/>
    </location>
</feature>
<accession>A0A9C6SM09</accession>
<dbReference type="InterPro" id="IPR011598">
    <property type="entry name" value="bHLH_dom"/>
</dbReference>
<evidence type="ECO:0000256" key="4">
    <source>
        <dbReference type="SAM" id="MobiDB-lite"/>
    </source>
</evidence>
<sequence>MSSVVFNVQNTTQQSQNSIEQLFPTTIGGATKMYQRYQHIMPAPEQHQQQQQQSNIKSSNGLTIKTRKYTPRGMALATAATTATAAATTATTMPYNVDQSQSVQRRNARERNRVKQVNNSFARLRQHIPQSIIADLTKGGGRGPHKKISKVDTLRIAVEYIRRLQDLVDDLNGGATTAATATTAGNHLNLCLDETSCSSGSSTHSSSNNSSHHMYSYNNHSNHSSSHSSSSSNHSNNLLQQQQQLQRQQFPNNPLTPITLNGNHLLQPFAATQQLQQQLLQQHQQQQQQQHQLQQLQQQQPQLATTTTTTGACHSPTSSFNSSMSFDSGTYEAAPQQLSPPAPASSSSSSSSSSNSNSSSSAALDAQLQLKFEPYEHFQLDEEDCTPDDEEILDYISLWQEQ</sequence>
<evidence type="ECO:0000256" key="1">
    <source>
        <dbReference type="ARBA" id="ARBA00022473"/>
    </source>
</evidence>
<dbReference type="GO" id="GO:0030182">
    <property type="term" value="P:neuron differentiation"/>
    <property type="evidence" value="ECO:0007669"/>
    <property type="project" value="TreeGrafter"/>
</dbReference>
<feature type="compositionally biased region" description="Low complexity" evidence="4">
    <location>
        <begin position="196"/>
        <end position="249"/>
    </location>
</feature>
<keyword evidence="1" id="KW-0217">Developmental protein</keyword>
<dbReference type="AlphaFoldDB" id="A0A9C6SM09"/>
<proteinExistence type="predicted"/>
<dbReference type="InterPro" id="IPR015660">
    <property type="entry name" value="MASH1/Ascl1a-like"/>
</dbReference>
<dbReference type="GO" id="GO:0000977">
    <property type="term" value="F:RNA polymerase II transcription regulatory region sequence-specific DNA binding"/>
    <property type="evidence" value="ECO:0007669"/>
    <property type="project" value="TreeGrafter"/>
</dbReference>
<dbReference type="PROSITE" id="PS50888">
    <property type="entry name" value="BHLH"/>
    <property type="match status" value="1"/>
</dbReference>
<feature type="compositionally biased region" description="Polar residues" evidence="4">
    <location>
        <begin position="250"/>
        <end position="261"/>
    </location>
</feature>
<evidence type="ECO:0000256" key="2">
    <source>
        <dbReference type="ARBA" id="ARBA00022782"/>
    </source>
</evidence>
<dbReference type="Pfam" id="PF00010">
    <property type="entry name" value="HLH"/>
    <property type="match status" value="1"/>
</dbReference>
<protein>
    <submittedName>
        <fullName evidence="7">Achaete-scute complex protein T4</fullName>
    </submittedName>
</protein>
<keyword evidence="3" id="KW-0524">Neurogenesis</keyword>
<gene>
    <name evidence="7" type="primary">LOC117573945</name>
</gene>
<dbReference type="Gene3D" id="4.10.280.10">
    <property type="entry name" value="Helix-loop-helix DNA-binding domain"/>
    <property type="match status" value="1"/>
</dbReference>
<evidence type="ECO:0000256" key="3">
    <source>
        <dbReference type="ARBA" id="ARBA00022902"/>
    </source>
</evidence>
<dbReference type="GO" id="GO:0009653">
    <property type="term" value="P:anatomical structure morphogenesis"/>
    <property type="evidence" value="ECO:0007669"/>
    <property type="project" value="UniProtKB-ARBA"/>
</dbReference>
<dbReference type="GO" id="GO:0007423">
    <property type="term" value="P:sensory organ development"/>
    <property type="evidence" value="ECO:0007669"/>
    <property type="project" value="TreeGrafter"/>
</dbReference>
<dbReference type="GO" id="GO:0046982">
    <property type="term" value="F:protein heterodimerization activity"/>
    <property type="evidence" value="ECO:0007669"/>
    <property type="project" value="UniProtKB-ARBA"/>
</dbReference>
<dbReference type="PANTHER" id="PTHR13935:SF153">
    <property type="entry name" value="ACHAETE-SCUTE FAMILY BHLH TRANSCRIPTION FACTOR 1"/>
    <property type="match status" value="1"/>
</dbReference>
<dbReference type="GO" id="GO:0090575">
    <property type="term" value="C:RNA polymerase II transcription regulator complex"/>
    <property type="evidence" value="ECO:0007669"/>
    <property type="project" value="TreeGrafter"/>
</dbReference>
<dbReference type="RefSeq" id="XP_051858485.1">
    <property type="nucleotide sequence ID" value="XM_052002525.1"/>
</dbReference>
<feature type="compositionally biased region" description="Low complexity" evidence="4">
    <location>
        <begin position="307"/>
        <end position="337"/>
    </location>
</feature>
<feature type="region of interest" description="Disordered" evidence="4">
    <location>
        <begin position="196"/>
        <end position="261"/>
    </location>
</feature>
<feature type="region of interest" description="Disordered" evidence="4">
    <location>
        <begin position="307"/>
        <end position="367"/>
    </location>
</feature>
<feature type="domain" description="BHLH" evidence="5">
    <location>
        <begin position="101"/>
        <end position="164"/>
    </location>
</feature>
<dbReference type="InterPro" id="IPR036638">
    <property type="entry name" value="HLH_DNA-bd_sf"/>
</dbReference>
<reference evidence="7" key="1">
    <citation type="submission" date="2025-08" db="UniProtKB">
        <authorList>
            <consortium name="RefSeq"/>
        </authorList>
    </citation>
    <scope>IDENTIFICATION</scope>
    <source>
        <strain evidence="7">15112-1751.03</strain>
        <tissue evidence="7">Whole Adult</tissue>
    </source>
</reference>
<dbReference type="FunFam" id="4.10.280.10:FF:000060">
    <property type="entry name" value="Scute protein"/>
    <property type="match status" value="1"/>
</dbReference>
<evidence type="ECO:0000313" key="6">
    <source>
        <dbReference type="Proteomes" id="UP000515160"/>
    </source>
</evidence>
<organism evidence="6 7">
    <name type="scientific">Drosophila albomicans</name>
    <name type="common">Fruit fly</name>
    <dbReference type="NCBI Taxonomy" id="7291"/>
    <lineage>
        <taxon>Eukaryota</taxon>
        <taxon>Metazoa</taxon>
        <taxon>Ecdysozoa</taxon>
        <taxon>Arthropoda</taxon>
        <taxon>Hexapoda</taxon>
        <taxon>Insecta</taxon>
        <taxon>Pterygota</taxon>
        <taxon>Neoptera</taxon>
        <taxon>Endopterygota</taxon>
        <taxon>Diptera</taxon>
        <taxon>Brachycera</taxon>
        <taxon>Muscomorpha</taxon>
        <taxon>Ephydroidea</taxon>
        <taxon>Drosophilidae</taxon>
        <taxon>Drosophila</taxon>
    </lineage>
</organism>
<keyword evidence="6" id="KW-1185">Reference proteome</keyword>
<evidence type="ECO:0000259" key="5">
    <source>
        <dbReference type="PROSITE" id="PS50888"/>
    </source>
</evidence>
<dbReference type="GO" id="GO:0045944">
    <property type="term" value="P:positive regulation of transcription by RNA polymerase II"/>
    <property type="evidence" value="ECO:0007669"/>
    <property type="project" value="UniProtKB-ARBA"/>
</dbReference>
<name>A0A9C6SM09_DROAB</name>
<dbReference type="CTD" id="20237"/>
<dbReference type="GO" id="GO:0050767">
    <property type="term" value="P:regulation of neurogenesis"/>
    <property type="evidence" value="ECO:0007669"/>
    <property type="project" value="TreeGrafter"/>
</dbReference>
<dbReference type="OrthoDB" id="5976910at2759"/>
<keyword evidence="2" id="KW-0221">Differentiation</keyword>
<dbReference type="PANTHER" id="PTHR13935">
    <property type="entry name" value="ACHAETE-SCUTE TRANSCRIPTION FACTOR-RELATED"/>
    <property type="match status" value="1"/>
</dbReference>
<evidence type="ECO:0000313" key="7">
    <source>
        <dbReference type="RefSeq" id="XP_051858485.1"/>
    </source>
</evidence>
<dbReference type="Proteomes" id="UP000515160">
    <property type="component" value="Chromosome X"/>
</dbReference>
<dbReference type="GO" id="GO:0000981">
    <property type="term" value="F:DNA-binding transcription factor activity, RNA polymerase II-specific"/>
    <property type="evidence" value="ECO:0007669"/>
    <property type="project" value="TreeGrafter"/>
</dbReference>
<dbReference type="CDD" id="cd19744">
    <property type="entry name" value="bHLH_TS_dAS-C_like"/>
    <property type="match status" value="1"/>
</dbReference>